<evidence type="ECO:0000313" key="2">
    <source>
        <dbReference type="EMBL" id="MBU3803164.1"/>
    </source>
</evidence>
<organism evidence="2 3">
    <name type="scientific">Candidatus Cellulosilyticum pullistercoris</name>
    <dbReference type="NCBI Taxonomy" id="2838521"/>
    <lineage>
        <taxon>Bacteria</taxon>
        <taxon>Bacillati</taxon>
        <taxon>Bacillota</taxon>
        <taxon>Clostridia</taxon>
        <taxon>Lachnospirales</taxon>
        <taxon>Cellulosilyticaceae</taxon>
        <taxon>Cellulosilyticum</taxon>
    </lineage>
</organism>
<reference evidence="2" key="1">
    <citation type="journal article" date="2021" name="PeerJ">
        <title>Extensive microbial diversity within the chicken gut microbiome revealed by metagenomics and culture.</title>
        <authorList>
            <person name="Gilroy R."/>
            <person name="Ravi A."/>
            <person name="Getino M."/>
            <person name="Pursley I."/>
            <person name="Horton D.L."/>
            <person name="Alikhan N.F."/>
            <person name="Baker D."/>
            <person name="Gharbi K."/>
            <person name="Hall N."/>
            <person name="Watson M."/>
            <person name="Adriaenssens E.M."/>
            <person name="Foster-Nyarko E."/>
            <person name="Jarju S."/>
            <person name="Secka A."/>
            <person name="Antonio M."/>
            <person name="Oren A."/>
            <person name="Chaudhuri R.R."/>
            <person name="La Ragione R."/>
            <person name="Hildebrand F."/>
            <person name="Pallen M.J."/>
        </authorList>
    </citation>
    <scope>NUCLEOTIDE SEQUENCE</scope>
    <source>
        <strain evidence="2">B5-657</strain>
    </source>
</reference>
<name>A0A9E2NJY8_9FIRM</name>
<dbReference type="InterPro" id="IPR011437">
    <property type="entry name" value="DUF1540"/>
</dbReference>
<feature type="domain" description="DUF1540" evidence="1">
    <location>
        <begin position="5"/>
        <end position="42"/>
    </location>
</feature>
<dbReference type="Pfam" id="PF07561">
    <property type="entry name" value="DUF1540"/>
    <property type="match status" value="2"/>
</dbReference>
<dbReference type="EMBL" id="JAHLFQ010000005">
    <property type="protein sequence ID" value="MBU3803164.1"/>
    <property type="molecule type" value="Genomic_DNA"/>
</dbReference>
<evidence type="ECO:0000313" key="3">
    <source>
        <dbReference type="Proteomes" id="UP000824229"/>
    </source>
</evidence>
<comment type="caution">
    <text evidence="2">The sequence shown here is derived from an EMBL/GenBank/DDBJ whole genome shotgun (WGS) entry which is preliminary data.</text>
</comment>
<reference evidence="2" key="2">
    <citation type="submission" date="2021-04" db="EMBL/GenBank/DDBJ databases">
        <authorList>
            <person name="Gilroy R."/>
        </authorList>
    </citation>
    <scope>NUCLEOTIDE SEQUENCE</scope>
    <source>
        <strain evidence="2">B5-657</strain>
    </source>
</reference>
<dbReference type="Proteomes" id="UP000824229">
    <property type="component" value="Unassembled WGS sequence"/>
</dbReference>
<dbReference type="AlphaFoldDB" id="A0A9E2NJY8"/>
<feature type="domain" description="DUF1540" evidence="1">
    <location>
        <begin position="63"/>
        <end position="101"/>
    </location>
</feature>
<sequence length="104" mass="11283">MPKLRCSAQSCIHNVSDCCCRGEIEVAGESAGHSEDTCCSNFYQDAGNARNAVGQEPTEFMNVQCQAQNCTHNENCQCQADYIDVSGHSACKCDETCCSSFKPQ</sequence>
<evidence type="ECO:0000259" key="1">
    <source>
        <dbReference type="Pfam" id="PF07561"/>
    </source>
</evidence>
<gene>
    <name evidence="2" type="ORF">H9872_00170</name>
</gene>
<accession>A0A9E2NJY8</accession>
<protein>
    <submittedName>
        <fullName evidence="2">DUF1540 domain-containing protein</fullName>
    </submittedName>
</protein>
<proteinExistence type="predicted"/>